<reference evidence="1 2" key="1">
    <citation type="submission" date="2020-04" db="EMBL/GenBank/DDBJ databases">
        <title>Genome-Wide Identification of 5-Methylcytosine Sites in Bacterial Genomes By High-Throughput Sequencing of MspJI Restriction Fragments.</title>
        <authorList>
            <person name="Wu V."/>
        </authorList>
    </citation>
    <scope>NUCLEOTIDE SEQUENCE [LARGE SCALE GENOMIC DNA]</scope>
    <source>
        <strain evidence="1 2">NEB122</strain>
    </source>
</reference>
<sequence length="148" mass="15785">MRRSALLASVMHAGERRRLLASLPADIALQLRAQIAVVRRHRWDDPALVEPMLRASDVRRDQPDGQLGLEEIVQLSRTLGAATLSRVIMATSPGDASFILAALEPATAKAVSAELVSSRPLPPALAASVRNAAHVHSTIADPALRALP</sequence>
<organism evidence="1 2">
    <name type="scientific">Xanthomonas campestris pv. badrii</name>
    <dbReference type="NCBI Taxonomy" id="149696"/>
    <lineage>
        <taxon>Bacteria</taxon>
        <taxon>Pseudomonadati</taxon>
        <taxon>Pseudomonadota</taxon>
        <taxon>Gammaproteobacteria</taxon>
        <taxon>Lysobacterales</taxon>
        <taxon>Lysobacteraceae</taxon>
        <taxon>Xanthomonas</taxon>
    </lineage>
</organism>
<reference evidence="1 2" key="2">
    <citation type="submission" date="2020-04" db="EMBL/GenBank/DDBJ databases">
        <authorList>
            <person name="Fomenkov A."/>
            <person name="Anton B.P."/>
            <person name="Roberts R.J."/>
        </authorList>
    </citation>
    <scope>NUCLEOTIDE SEQUENCE [LARGE SCALE GENOMIC DNA]</scope>
    <source>
        <strain evidence="1 2">NEB122</strain>
    </source>
</reference>
<proteinExistence type="predicted"/>
<gene>
    <name evidence="1" type="ORF">HG421_20060</name>
</gene>
<dbReference type="Proteomes" id="UP000503498">
    <property type="component" value="Chromosome"/>
</dbReference>
<name>A0A7Z2ZK37_XANCA</name>
<evidence type="ECO:0000313" key="2">
    <source>
        <dbReference type="Proteomes" id="UP000503498"/>
    </source>
</evidence>
<evidence type="ECO:0000313" key="1">
    <source>
        <dbReference type="EMBL" id="QJD70185.1"/>
    </source>
</evidence>
<protein>
    <submittedName>
        <fullName evidence="1">Uncharacterized protein</fullName>
    </submittedName>
</protein>
<dbReference type="AlphaFoldDB" id="A0A7Z2ZK37"/>
<dbReference type="EMBL" id="CP051651">
    <property type="protein sequence ID" value="QJD70185.1"/>
    <property type="molecule type" value="Genomic_DNA"/>
</dbReference>
<accession>A0A7Z2ZK37</accession>